<evidence type="ECO:0000313" key="3">
    <source>
        <dbReference type="Proteomes" id="UP000663852"/>
    </source>
</evidence>
<evidence type="ECO:0000313" key="2">
    <source>
        <dbReference type="EMBL" id="CAF0810862.1"/>
    </source>
</evidence>
<sequence>MDGSNRGDDVFKESEESLEILVMTNPGDIGITIIDSVLNIGETNSEQNSEPQDAQSLIVFGSARPVDVISDLSTHTLSFPVSQPIEVEPHDTEPAAEVPFAAIPRLFGPAEDFVVQFSTQVQVVSPAMDLDLYPATHPYDRETTAELLVESPDLLPAEVVETTVDEGPHTEADIDQIPGEHVVNDIVPTNTDNEGINNPPEIMITSPVAPALIEDGHTNESSEVEPSPTVGPARSSEQIGTADTDSPVLHHPGLQQLPATSSPLEAMDQTPTVTTTTDNSRLSIDTTAHLAVPVSPSARERRSKSSNVAQRVHFNDRRRNSNPETKLVHLN</sequence>
<comment type="caution">
    <text evidence="2">The sequence shown here is derived from an EMBL/GenBank/DDBJ whole genome shotgun (WGS) entry which is preliminary data.</text>
</comment>
<feature type="region of interest" description="Disordered" evidence="1">
    <location>
        <begin position="218"/>
        <end position="331"/>
    </location>
</feature>
<reference evidence="2" key="1">
    <citation type="submission" date="2021-02" db="EMBL/GenBank/DDBJ databases">
        <authorList>
            <person name="Nowell W R."/>
        </authorList>
    </citation>
    <scope>NUCLEOTIDE SEQUENCE</scope>
</reference>
<protein>
    <submittedName>
        <fullName evidence="2">Uncharacterized protein</fullName>
    </submittedName>
</protein>
<dbReference type="EMBL" id="CAJNOJ010000014">
    <property type="protein sequence ID" value="CAF0810862.1"/>
    <property type="molecule type" value="Genomic_DNA"/>
</dbReference>
<dbReference type="AlphaFoldDB" id="A0A813TKY8"/>
<evidence type="ECO:0000256" key="1">
    <source>
        <dbReference type="SAM" id="MobiDB-lite"/>
    </source>
</evidence>
<dbReference type="Proteomes" id="UP000663852">
    <property type="component" value="Unassembled WGS sequence"/>
</dbReference>
<accession>A0A813TKY8</accession>
<organism evidence="2 3">
    <name type="scientific">Adineta ricciae</name>
    <name type="common">Rotifer</name>
    <dbReference type="NCBI Taxonomy" id="249248"/>
    <lineage>
        <taxon>Eukaryota</taxon>
        <taxon>Metazoa</taxon>
        <taxon>Spiralia</taxon>
        <taxon>Gnathifera</taxon>
        <taxon>Rotifera</taxon>
        <taxon>Eurotatoria</taxon>
        <taxon>Bdelloidea</taxon>
        <taxon>Adinetida</taxon>
        <taxon>Adinetidae</taxon>
        <taxon>Adineta</taxon>
    </lineage>
</organism>
<proteinExistence type="predicted"/>
<name>A0A813TKY8_ADIRI</name>
<gene>
    <name evidence="2" type="ORF">EDS130_LOCUS5347</name>
</gene>
<feature type="compositionally biased region" description="Polar residues" evidence="1">
    <location>
        <begin position="235"/>
        <end position="244"/>
    </location>
</feature>